<dbReference type="PANTHER" id="PTHR30346:SF17">
    <property type="entry name" value="LYSR FAMILY TRANSCRIPTIONAL REGULATOR"/>
    <property type="match status" value="1"/>
</dbReference>
<dbReference type="InterPro" id="IPR036390">
    <property type="entry name" value="WH_DNA-bd_sf"/>
</dbReference>
<comment type="similarity">
    <text evidence="1">Belongs to the LysR transcriptional regulatory family.</text>
</comment>
<dbReference type="Pfam" id="PF00126">
    <property type="entry name" value="HTH_1"/>
    <property type="match status" value="1"/>
</dbReference>
<keyword evidence="2" id="KW-0805">Transcription regulation</keyword>
<dbReference type="GO" id="GO:0032993">
    <property type="term" value="C:protein-DNA complex"/>
    <property type="evidence" value="ECO:0007669"/>
    <property type="project" value="TreeGrafter"/>
</dbReference>
<evidence type="ECO:0000313" key="6">
    <source>
        <dbReference type="EMBL" id="ACL96605.1"/>
    </source>
</evidence>
<dbReference type="FunFam" id="1.10.10.10:FF:000001">
    <property type="entry name" value="LysR family transcriptional regulator"/>
    <property type="match status" value="1"/>
</dbReference>
<dbReference type="OrthoDB" id="9815174at2"/>
<dbReference type="GO" id="GO:0003677">
    <property type="term" value="F:DNA binding"/>
    <property type="evidence" value="ECO:0007669"/>
    <property type="project" value="UniProtKB-KW"/>
</dbReference>
<keyword evidence="4" id="KW-0804">Transcription</keyword>
<keyword evidence="3" id="KW-0238">DNA-binding</keyword>
<feature type="domain" description="HTH lysR-type" evidence="5">
    <location>
        <begin position="1"/>
        <end position="58"/>
    </location>
</feature>
<dbReference type="RefSeq" id="WP_010920881.1">
    <property type="nucleotide sequence ID" value="NC_011916.1"/>
</dbReference>
<evidence type="ECO:0000256" key="4">
    <source>
        <dbReference type="ARBA" id="ARBA00023163"/>
    </source>
</evidence>
<dbReference type="Gene3D" id="1.10.10.10">
    <property type="entry name" value="Winged helix-like DNA-binding domain superfamily/Winged helix DNA-binding domain"/>
    <property type="match status" value="1"/>
</dbReference>
<accession>A0A0H3CCG8</accession>
<dbReference type="InterPro" id="IPR036388">
    <property type="entry name" value="WH-like_DNA-bd_sf"/>
</dbReference>
<evidence type="ECO:0000256" key="3">
    <source>
        <dbReference type="ARBA" id="ARBA00023125"/>
    </source>
</evidence>
<dbReference type="InterPro" id="IPR005119">
    <property type="entry name" value="LysR_subst-bd"/>
</dbReference>
<dbReference type="KEGG" id="ccs:CCNA_03140"/>
<dbReference type="Pfam" id="PF03466">
    <property type="entry name" value="LysR_substrate"/>
    <property type="match status" value="1"/>
</dbReference>
<dbReference type="CDD" id="cd08453">
    <property type="entry name" value="PBP2_IlvR"/>
    <property type="match status" value="1"/>
</dbReference>
<sequence length="296" mass="31903">MDIRQFRHFAAVAETLHFGRAAERLGITQPPLSQSIQALEKALGAPLFARTKRHVELTALGRQWLPHVLEALAAVDALPDTARRLRDGQTGYLSLSFVSTADYSVLPDLVRRYAEAFPGVEIQLVEATSDVQVPAIQAGERHAGIIIPPPNRSLPAALAYRRLVSEPLVAVTPEAWGAEGPLDLAALADVPLVLFPRTVAPAFHDLVTGYVAARGQPVRIVQEAIQMQTIISLVSAGLGMALAPASLRKLARVGVRYVDLVDPPILETGLVWRRDEAAPTLQGLLRLVTEDGSAPD</sequence>
<proteinExistence type="inferred from homology"/>
<evidence type="ECO:0000259" key="5">
    <source>
        <dbReference type="PROSITE" id="PS50931"/>
    </source>
</evidence>
<dbReference type="SUPFAM" id="SSF46785">
    <property type="entry name" value="Winged helix' DNA-binding domain"/>
    <property type="match status" value="1"/>
</dbReference>
<dbReference type="AlphaFoldDB" id="A0A0H3CCG8"/>
<dbReference type="PRINTS" id="PR00039">
    <property type="entry name" value="HTHLYSR"/>
</dbReference>
<dbReference type="InterPro" id="IPR037412">
    <property type="entry name" value="IlvR_PBP2"/>
</dbReference>
<dbReference type="PANTHER" id="PTHR30346">
    <property type="entry name" value="TRANSCRIPTIONAL DUAL REGULATOR HCAR-RELATED"/>
    <property type="match status" value="1"/>
</dbReference>
<dbReference type="InterPro" id="IPR000847">
    <property type="entry name" value="LysR_HTH_N"/>
</dbReference>
<gene>
    <name evidence="6" type="ordered locus">CCNA_03140</name>
</gene>
<dbReference type="RefSeq" id="YP_002518513.1">
    <property type="nucleotide sequence ID" value="NC_011916.1"/>
</dbReference>
<dbReference type="Gene3D" id="3.40.190.10">
    <property type="entry name" value="Periplasmic binding protein-like II"/>
    <property type="match status" value="2"/>
</dbReference>
<dbReference type="GO" id="GO:0003700">
    <property type="term" value="F:DNA-binding transcription factor activity"/>
    <property type="evidence" value="ECO:0007669"/>
    <property type="project" value="InterPro"/>
</dbReference>
<dbReference type="PROSITE" id="PS50931">
    <property type="entry name" value="HTH_LYSR"/>
    <property type="match status" value="1"/>
</dbReference>
<dbReference type="Proteomes" id="UP000001364">
    <property type="component" value="Chromosome"/>
</dbReference>
<evidence type="ECO:0000256" key="2">
    <source>
        <dbReference type="ARBA" id="ARBA00023015"/>
    </source>
</evidence>
<dbReference type="PATRIC" id="fig|565050.3.peg.3066"/>
<evidence type="ECO:0000256" key="1">
    <source>
        <dbReference type="ARBA" id="ARBA00009437"/>
    </source>
</evidence>
<reference evidence="6 7" key="1">
    <citation type="journal article" date="2010" name="J. Bacteriol.">
        <title>The genetic basis of laboratory adaptation in Caulobacter crescentus.</title>
        <authorList>
            <person name="Marks M.E."/>
            <person name="Castro-Rojas C.M."/>
            <person name="Teiling C."/>
            <person name="Du L."/>
            <person name="Kapatral V."/>
            <person name="Walunas T.L."/>
            <person name="Crosson S."/>
        </authorList>
    </citation>
    <scope>NUCLEOTIDE SEQUENCE [LARGE SCALE GENOMIC DNA]</scope>
    <source>
        <strain evidence="7">NA1000 / CB15N</strain>
    </source>
</reference>
<dbReference type="EMBL" id="CP001340">
    <property type="protein sequence ID" value="ACL96605.1"/>
    <property type="molecule type" value="Genomic_DNA"/>
</dbReference>
<name>A0A0H3CCG8_CAUVN</name>
<dbReference type="HOGENOM" id="CLU_039613_6_4_5"/>
<dbReference type="SUPFAM" id="SSF53850">
    <property type="entry name" value="Periplasmic binding protein-like II"/>
    <property type="match status" value="1"/>
</dbReference>
<dbReference type="SMR" id="A0A0H3CCG8"/>
<dbReference type="PhylomeDB" id="A0A0H3CCG8"/>
<organism evidence="6 7">
    <name type="scientific">Caulobacter vibrioides (strain NA1000 / CB15N)</name>
    <name type="common">Caulobacter crescentus</name>
    <dbReference type="NCBI Taxonomy" id="565050"/>
    <lineage>
        <taxon>Bacteria</taxon>
        <taxon>Pseudomonadati</taxon>
        <taxon>Pseudomonadota</taxon>
        <taxon>Alphaproteobacteria</taxon>
        <taxon>Caulobacterales</taxon>
        <taxon>Caulobacteraceae</taxon>
        <taxon>Caulobacter</taxon>
    </lineage>
</organism>
<evidence type="ECO:0000313" key="7">
    <source>
        <dbReference type="Proteomes" id="UP000001364"/>
    </source>
</evidence>
<dbReference type="GeneID" id="7330978"/>
<keyword evidence="7" id="KW-1185">Reference proteome</keyword>
<protein>
    <submittedName>
        <fullName evidence="6">LysR-family transcriptional regulator</fullName>
    </submittedName>
</protein>